<keyword evidence="2" id="KW-1185">Reference proteome</keyword>
<dbReference type="Gene3D" id="3.40.50.2000">
    <property type="entry name" value="Glycogen Phosphorylase B"/>
    <property type="match status" value="2"/>
</dbReference>
<dbReference type="PANTHER" id="PTHR48048:SF79">
    <property type="entry name" value="ANTHOCYANIDIN 3-O-GLUCOSYLTRANSFERASE"/>
    <property type="match status" value="1"/>
</dbReference>
<dbReference type="Proteomes" id="UP000734854">
    <property type="component" value="Unassembled WGS sequence"/>
</dbReference>
<comment type="caution">
    <text evidence="1">The sequence shown here is derived from an EMBL/GenBank/DDBJ whole genome shotgun (WGS) entry which is preliminary data.</text>
</comment>
<organism evidence="1 2">
    <name type="scientific">Zingiber officinale</name>
    <name type="common">Ginger</name>
    <name type="synonym">Amomum zingiber</name>
    <dbReference type="NCBI Taxonomy" id="94328"/>
    <lineage>
        <taxon>Eukaryota</taxon>
        <taxon>Viridiplantae</taxon>
        <taxon>Streptophyta</taxon>
        <taxon>Embryophyta</taxon>
        <taxon>Tracheophyta</taxon>
        <taxon>Spermatophyta</taxon>
        <taxon>Magnoliopsida</taxon>
        <taxon>Liliopsida</taxon>
        <taxon>Zingiberales</taxon>
        <taxon>Zingiberaceae</taxon>
        <taxon>Zingiber</taxon>
    </lineage>
</organism>
<evidence type="ECO:0000313" key="1">
    <source>
        <dbReference type="EMBL" id="KAG6533172.1"/>
    </source>
</evidence>
<dbReference type="AlphaFoldDB" id="A0A8J5LW66"/>
<dbReference type="InterPro" id="IPR050481">
    <property type="entry name" value="UDP-glycosyltransf_plant"/>
</dbReference>
<dbReference type="SUPFAM" id="SSF53756">
    <property type="entry name" value="UDP-Glycosyltransferase/glycogen phosphorylase"/>
    <property type="match status" value="1"/>
</dbReference>
<name>A0A8J5LW66_ZINOF</name>
<evidence type="ECO:0000313" key="2">
    <source>
        <dbReference type="Proteomes" id="UP000734854"/>
    </source>
</evidence>
<dbReference type="EMBL" id="JACMSC010000002">
    <property type="protein sequence ID" value="KAG6533172.1"/>
    <property type="molecule type" value="Genomic_DNA"/>
</dbReference>
<reference evidence="1 2" key="1">
    <citation type="submission" date="2020-08" db="EMBL/GenBank/DDBJ databases">
        <title>Plant Genome Project.</title>
        <authorList>
            <person name="Zhang R.-G."/>
        </authorList>
    </citation>
    <scope>NUCLEOTIDE SEQUENCE [LARGE SCALE GENOMIC DNA]</scope>
    <source>
        <tissue evidence="1">Rhizome</tissue>
    </source>
</reference>
<dbReference type="GO" id="GO:0035251">
    <property type="term" value="F:UDP-glucosyltransferase activity"/>
    <property type="evidence" value="ECO:0007669"/>
    <property type="project" value="InterPro"/>
</dbReference>
<proteinExistence type="predicted"/>
<accession>A0A8J5LW66</accession>
<sequence>MLEAAKRLLLTPSGGRFSVIILLINPPPEFACSFIRSLASSGLDLTFHDIPPSEPRLVQGPPDITSFYADSRAAVPAAISDLLSSVPVAELVFDFFGTPLIDVARDLKLLLTSTSPPQPPCSRSSFTSLRSMRSSQAWTSRRWCRTWWFLESSLSRRSACLRRSWTRRVGDTLASSTTPGGLCLPGGAVTQPVHPVGPIIAGCDEEAGEKSVRGLDVRLAREAAVGVGITEGGAGAPGGGGFVSHCGWNSCVESMWYGVMVLPWPHCAEQHMNTFVLMNELGVAMAMRVERGDI</sequence>
<protein>
    <submittedName>
        <fullName evidence="1">Uncharacterized protein</fullName>
    </submittedName>
</protein>
<gene>
    <name evidence="1" type="ORF">ZIOFF_007038</name>
</gene>
<dbReference type="PANTHER" id="PTHR48048">
    <property type="entry name" value="GLYCOSYLTRANSFERASE"/>
    <property type="match status" value="1"/>
</dbReference>